<name>A0A6S6UCA6_9BACT</name>
<accession>A0A6S6UCA6</accession>
<dbReference type="AlphaFoldDB" id="A0A6S6UCA6"/>
<dbReference type="InterPro" id="IPR030392">
    <property type="entry name" value="S74_ICA"/>
</dbReference>
<feature type="domain" description="Peptidase S74" evidence="1">
    <location>
        <begin position="1"/>
        <end position="97"/>
    </location>
</feature>
<organism evidence="2">
    <name type="scientific">uncultured Aureispira sp</name>
    <dbReference type="NCBI Taxonomy" id="1331704"/>
    <lineage>
        <taxon>Bacteria</taxon>
        <taxon>Pseudomonadati</taxon>
        <taxon>Bacteroidota</taxon>
        <taxon>Saprospiria</taxon>
        <taxon>Saprospirales</taxon>
        <taxon>Saprospiraceae</taxon>
        <taxon>Aureispira</taxon>
        <taxon>environmental samples</taxon>
    </lineage>
</organism>
<dbReference type="PROSITE" id="PS51688">
    <property type="entry name" value="ICA"/>
    <property type="match status" value="1"/>
</dbReference>
<dbReference type="EMBL" id="CACVAQ010000344">
    <property type="protein sequence ID" value="CAA6824389.1"/>
    <property type="molecule type" value="Genomic_DNA"/>
</dbReference>
<evidence type="ECO:0000313" key="2">
    <source>
        <dbReference type="EMBL" id="CAA6824389.1"/>
    </source>
</evidence>
<gene>
    <name evidence="2" type="ORF">HELGO_WM19492</name>
</gene>
<evidence type="ECO:0000259" key="1">
    <source>
        <dbReference type="PROSITE" id="PS51688"/>
    </source>
</evidence>
<proteinExistence type="predicted"/>
<protein>
    <recommendedName>
        <fullName evidence="1">Peptidase S74 domain-containing protein</fullName>
    </recommendedName>
</protein>
<sequence>MVLDRLPNDYSNLDVQDLTETKKQTIVAEQNDTSTWNHQKDKLRHGFLAQELEAVAPDLVKTDAAGHKSIDQMALIPIMLATLQQQQKEIEALKEEIKNLK</sequence>
<reference evidence="2" key="1">
    <citation type="submission" date="2020-01" db="EMBL/GenBank/DDBJ databases">
        <authorList>
            <person name="Meier V. D."/>
            <person name="Meier V D."/>
        </authorList>
    </citation>
    <scope>NUCLEOTIDE SEQUENCE</scope>
    <source>
        <strain evidence="2">HLG_WM_MAG_10</strain>
    </source>
</reference>